<protein>
    <submittedName>
        <fullName evidence="1">DUF3383 family protein</fullName>
    </submittedName>
</protein>
<name>A0ABW8S9X3_9CLOT</name>
<proteinExistence type="predicted"/>
<gene>
    <name evidence="1" type="ORF">ACJDTP_21520</name>
</gene>
<accession>A0ABW8S9X3</accession>
<reference evidence="1 2" key="1">
    <citation type="submission" date="2024-11" db="EMBL/GenBank/DDBJ databases">
        <authorList>
            <person name="Heng Y.C."/>
            <person name="Lim A.C.H."/>
            <person name="Lee J.K.Y."/>
            <person name="Kittelmann S."/>
        </authorList>
    </citation>
    <scope>NUCLEOTIDE SEQUENCE [LARGE SCALE GENOMIC DNA]</scope>
    <source>
        <strain evidence="1 2">WILCCON 0112</strain>
    </source>
</reference>
<evidence type="ECO:0000313" key="2">
    <source>
        <dbReference type="Proteomes" id="UP001623600"/>
    </source>
</evidence>
<sequence>MATLPLNEVVDVNVSVGPVSKVRTSFNLGLIVGKSEIIDVATRVKSYSKLADMTADKWTEDHPEYLAAQIYFSQTPKPTKVVVGRWDSANSETAVQAVTACREANSEWYACTVCSATKTEIEAVSKYIDSCDPASAYFATTADTDVLSGEEGNILETLKKNNVHRTLSQYSTKTEDAVAAIMGFAMAANTQANNSAYTLKFKQEAGVATEDLTATQLTIIKNNNGNVYVNRGSVYNMFENGVTADGTPFDEILGLDVLTNNIQAAALNSLQSNSKIAQTDDGIALLINNLTAALEKSRTTGFITGGTWNAASILTVNTGDELPRGYKIIADSIANQTQADREARKAPPIYILVKLAGAIEYVSINLYVNR</sequence>
<dbReference type="EMBL" id="JBJIAB010000037">
    <property type="protein sequence ID" value="MFL0167656.1"/>
    <property type="molecule type" value="Genomic_DNA"/>
</dbReference>
<keyword evidence="2" id="KW-1185">Reference proteome</keyword>
<dbReference type="Pfam" id="PF11863">
    <property type="entry name" value="DUF3383"/>
    <property type="match status" value="1"/>
</dbReference>
<comment type="caution">
    <text evidence="1">The sequence shown here is derived from an EMBL/GenBank/DDBJ whole genome shotgun (WGS) entry which is preliminary data.</text>
</comment>
<dbReference type="InterPro" id="IPR021808">
    <property type="entry name" value="DUF3383"/>
</dbReference>
<dbReference type="Proteomes" id="UP001623600">
    <property type="component" value="Unassembled WGS sequence"/>
</dbReference>
<organism evidence="1 2">
    <name type="scientific">Candidatus Clostridium helianthi</name>
    <dbReference type="NCBI Taxonomy" id="3381660"/>
    <lineage>
        <taxon>Bacteria</taxon>
        <taxon>Bacillati</taxon>
        <taxon>Bacillota</taxon>
        <taxon>Clostridia</taxon>
        <taxon>Eubacteriales</taxon>
        <taxon>Clostridiaceae</taxon>
        <taxon>Clostridium</taxon>
    </lineage>
</organism>
<dbReference type="RefSeq" id="WP_406762403.1">
    <property type="nucleotide sequence ID" value="NZ_JBJIAB010000037.1"/>
</dbReference>
<evidence type="ECO:0000313" key="1">
    <source>
        <dbReference type="EMBL" id="MFL0167656.1"/>
    </source>
</evidence>